<dbReference type="InterPro" id="IPR015590">
    <property type="entry name" value="Aldehyde_DH_dom"/>
</dbReference>
<dbReference type="Pfam" id="PF00171">
    <property type="entry name" value="Aldedh"/>
    <property type="match status" value="1"/>
</dbReference>
<dbReference type="Pfam" id="PF01619">
    <property type="entry name" value="Pro_dh"/>
    <property type="match status" value="1"/>
</dbReference>
<name>C7LXP8_DESBD</name>
<dbReference type="UniPathway" id="UPA00261">
    <property type="reaction ID" value="UER00373"/>
</dbReference>
<dbReference type="NCBIfam" id="TIGR01237">
    <property type="entry name" value="D1pyr5carbox2"/>
    <property type="match status" value="1"/>
</dbReference>
<dbReference type="InterPro" id="IPR016161">
    <property type="entry name" value="Ald_DH/histidinol_DH"/>
</dbReference>
<dbReference type="InterPro" id="IPR029510">
    <property type="entry name" value="Ald_DH_CS_GLU"/>
</dbReference>
<dbReference type="InterPro" id="IPR025703">
    <property type="entry name" value="Bifunct_PutA"/>
</dbReference>
<dbReference type="Gene3D" id="3.40.309.10">
    <property type="entry name" value="Aldehyde Dehydrogenase, Chain A, domain 2"/>
    <property type="match status" value="1"/>
</dbReference>
<evidence type="ECO:0000256" key="5">
    <source>
        <dbReference type="ARBA" id="ARBA00032259"/>
    </source>
</evidence>
<evidence type="ECO:0000256" key="2">
    <source>
        <dbReference type="ARBA" id="ARBA00012884"/>
    </source>
</evidence>
<dbReference type="SUPFAM" id="SSF53720">
    <property type="entry name" value="ALDH-like"/>
    <property type="match status" value="1"/>
</dbReference>
<dbReference type="PIRSF" id="PIRSF000197">
    <property type="entry name" value="Bifunct_PutA"/>
    <property type="match status" value="1"/>
</dbReference>
<dbReference type="GO" id="GO:0003842">
    <property type="term" value="F:L-glutamate gamma-semialdehyde dehydrogenase activity"/>
    <property type="evidence" value="ECO:0007669"/>
    <property type="project" value="UniProtKB-EC"/>
</dbReference>
<accession>C7LXP8</accession>
<evidence type="ECO:0000256" key="1">
    <source>
        <dbReference type="ARBA" id="ARBA00004786"/>
    </source>
</evidence>
<keyword evidence="3 10" id="KW-0560">Oxidoreductase</keyword>
<evidence type="ECO:0000259" key="13">
    <source>
        <dbReference type="Pfam" id="PF18083"/>
    </source>
</evidence>
<feature type="domain" description="Proline utilization A N-terminal" evidence="13">
    <location>
        <begin position="7"/>
        <end position="122"/>
    </location>
</feature>
<evidence type="ECO:0000313" key="14">
    <source>
        <dbReference type="EMBL" id="ACU91284.1"/>
    </source>
</evidence>
<dbReference type="InterPro" id="IPR016163">
    <property type="entry name" value="Ald_DH_C"/>
</dbReference>
<dbReference type="SUPFAM" id="SSF51730">
    <property type="entry name" value="FAD-linked oxidoreductase"/>
    <property type="match status" value="1"/>
</dbReference>
<dbReference type="FunFam" id="3.40.605.10:FF:000045">
    <property type="entry name" value="1-pyrroline-5-carboxylate dehydrogenase 1"/>
    <property type="match status" value="1"/>
</dbReference>
<dbReference type="CDD" id="cd07124">
    <property type="entry name" value="ALDH_PutA-P5CDH-RocA"/>
    <property type="match status" value="1"/>
</dbReference>
<dbReference type="eggNOG" id="COG1012">
    <property type="taxonomic scope" value="Bacteria"/>
</dbReference>
<dbReference type="GO" id="GO:0010133">
    <property type="term" value="P:L-proline catabolic process to L-glutamate"/>
    <property type="evidence" value="ECO:0007669"/>
    <property type="project" value="UniProtKB-UniPathway"/>
</dbReference>
<organism evidence="14 15">
    <name type="scientific">Desulfomicrobium baculatum (strain DSM 4028 / VKM B-1378 / X)</name>
    <name type="common">Desulfovibrio baculatus</name>
    <dbReference type="NCBI Taxonomy" id="525897"/>
    <lineage>
        <taxon>Bacteria</taxon>
        <taxon>Pseudomonadati</taxon>
        <taxon>Thermodesulfobacteriota</taxon>
        <taxon>Desulfovibrionia</taxon>
        <taxon>Desulfovibrionales</taxon>
        <taxon>Desulfomicrobiaceae</taxon>
        <taxon>Desulfomicrobium</taxon>
    </lineage>
</organism>
<dbReference type="FunFam" id="3.40.309.10:FF:000005">
    <property type="entry name" value="1-pyrroline-5-carboxylate dehydrogenase 1"/>
    <property type="match status" value="1"/>
</dbReference>
<dbReference type="InterPro" id="IPR002872">
    <property type="entry name" value="Proline_DH_dom"/>
</dbReference>
<feature type="domain" description="Proline dehydrogenase" evidence="12">
    <location>
        <begin position="131"/>
        <end position="436"/>
    </location>
</feature>
<evidence type="ECO:0000256" key="7">
    <source>
        <dbReference type="ARBA" id="ARBA00061617"/>
    </source>
</evidence>
<dbReference type="AlphaFoldDB" id="C7LXP8"/>
<dbReference type="GO" id="GO:0009898">
    <property type="term" value="C:cytoplasmic side of plasma membrane"/>
    <property type="evidence" value="ECO:0007669"/>
    <property type="project" value="TreeGrafter"/>
</dbReference>
<feature type="active site" evidence="8">
    <location>
        <position position="791"/>
    </location>
</feature>
<dbReference type="PROSITE" id="PS00687">
    <property type="entry name" value="ALDEHYDE_DEHYDR_GLU"/>
    <property type="match status" value="1"/>
</dbReference>
<keyword evidence="15" id="KW-1185">Reference proteome</keyword>
<dbReference type="Proteomes" id="UP000002216">
    <property type="component" value="Chromosome"/>
</dbReference>
<evidence type="ECO:0000256" key="9">
    <source>
        <dbReference type="PROSITE-ProRule" id="PRU10007"/>
    </source>
</evidence>
<dbReference type="InterPro" id="IPR050485">
    <property type="entry name" value="Proline_metab_enzyme"/>
</dbReference>
<dbReference type="InterPro" id="IPR016162">
    <property type="entry name" value="Ald_DH_N"/>
</dbReference>
<gene>
    <name evidence="14" type="ordered locus">Dbac_3209</name>
</gene>
<sequence>MDSLVLDKKISDRGKEFFASISGEAPSIFNKGWWTGKVMDWSMKNENFKIQLFRFVDVLPYLNTSDSLTRHIDEYFAGDDQDVPKVLKMGAGVMGTGLGGKLAAGLVAKAIRSNIEGMAKQFIIGENTPDAMKNLKKIRKDGFAFTVDILGEASVSEIESEAYLKEYMELLDALKKEHASWAGLGGKDLDWGHAPKVNISVKPTALFSQASPKDFEGSVQGIEKRLAAILRKVKEMNGFMRIDMEQYKFKDITLEVYRRLRSSEEFRDYPHLGIVLQAYLKDTDQDLADLLAWARAEKLPISVRLVKGAYWDSETVIAKQNGWDIPVWTIKAESDAAYERQAKMILENHDICHFGCASHNIRTIAAVMETAKALNVPDERYEFQVLYGMAEPVRKGLLKVAKRVRLYAPYGDLLPGMAYLVRRLLENTANESFLRQSFAEEAEVERLMENPAVTVEREKAQRKPKAEAEVAGLARFENEPFADFTQESVRQAFMDAVAAVRAQLGKEYPLVIGGQEVRTADTLQSVNPANPSEIIGTICQASTKEIDLAIEAAKKAAPAWKALSPEERAGYLLKAAEIARKEIFTLSAWQTLEVGKQFDQAQADVAEAIDFMEYYAREMIRFGKPQRMGRAPGEMSQLIYQPKGIAAVIAPWNFPLAISCGMSSAAIVAGNPVLYKPAGPSSVIGFTLSEIFRKAGLPAGVFNYVPGRGSVMGDYLVEHPDVALIAFTGSMEVGHRIIGKASVVHPGQKQIKKVIAELGGKNAIIIDDDADLDEAIKEVLHSAFAFQGQKCSACSRVIVVEPIYAKFIERLVEGARSLAIGPAEDPTYFMGPVVDDKAQQNVLKYIDIAKSEGTVLYSSPVPAGGYYAPLTIVEGITPEHRIAQEEVFGPVLSVMKVKNFDQAMEWANSTRYSLTGAVFSRSPKHLEKAREQFNVGNLYLNRGSTGALVERHPFGGFNMSGVGSKAGGPDYLLQFMDPRLVCENTMRRGFAPIEEDDDWII</sequence>
<dbReference type="Pfam" id="PF18083">
    <property type="entry name" value="PutA_N"/>
    <property type="match status" value="1"/>
</dbReference>
<evidence type="ECO:0000256" key="4">
    <source>
        <dbReference type="ARBA" id="ARBA00023027"/>
    </source>
</evidence>
<proteinExistence type="inferred from homology"/>
<dbReference type="STRING" id="525897.Dbac_3209"/>
<dbReference type="InterPro" id="IPR041514">
    <property type="entry name" value="PutA_N"/>
</dbReference>
<dbReference type="InterPro" id="IPR016160">
    <property type="entry name" value="Ald_DH_CS_CYS"/>
</dbReference>
<evidence type="ECO:0000256" key="8">
    <source>
        <dbReference type="PIRSR" id="PIRSR000197-1"/>
    </source>
</evidence>
<dbReference type="HOGENOM" id="CLU_005682_2_0_7"/>
<dbReference type="NCBIfam" id="NF002852">
    <property type="entry name" value="PRK03137.1"/>
    <property type="match status" value="1"/>
</dbReference>
<comment type="similarity">
    <text evidence="7">Belongs to the aldehyde dehydrogenase family. RocA subfamily.</text>
</comment>
<dbReference type="PROSITE" id="PS00070">
    <property type="entry name" value="ALDEHYDE_DEHYDR_CYS"/>
    <property type="match status" value="1"/>
</dbReference>
<dbReference type="OrthoDB" id="9762913at2"/>
<evidence type="ECO:0000256" key="3">
    <source>
        <dbReference type="ARBA" id="ARBA00023002"/>
    </source>
</evidence>
<dbReference type="PANTHER" id="PTHR42862">
    <property type="entry name" value="DELTA-1-PYRROLINE-5-CARBOXYLATE DEHYDROGENASE 1, ISOFORM A-RELATED"/>
    <property type="match status" value="1"/>
</dbReference>
<dbReference type="RefSeq" id="WP_015775373.1">
    <property type="nucleotide sequence ID" value="NC_013173.1"/>
</dbReference>
<keyword evidence="4" id="KW-0520">NAD</keyword>
<dbReference type="InterPro" id="IPR005932">
    <property type="entry name" value="RocA"/>
</dbReference>
<evidence type="ECO:0000313" key="15">
    <source>
        <dbReference type="Proteomes" id="UP000002216"/>
    </source>
</evidence>
<comment type="catalytic activity">
    <reaction evidence="6">
        <text>L-glutamate 5-semialdehyde + NAD(+) + H2O = L-glutamate + NADH + 2 H(+)</text>
        <dbReference type="Rhea" id="RHEA:30235"/>
        <dbReference type="ChEBI" id="CHEBI:15377"/>
        <dbReference type="ChEBI" id="CHEBI:15378"/>
        <dbReference type="ChEBI" id="CHEBI:29985"/>
        <dbReference type="ChEBI" id="CHEBI:57540"/>
        <dbReference type="ChEBI" id="CHEBI:57945"/>
        <dbReference type="ChEBI" id="CHEBI:58066"/>
        <dbReference type="EC" id="1.2.1.88"/>
    </reaction>
</comment>
<dbReference type="InterPro" id="IPR029041">
    <property type="entry name" value="FAD-linked_oxidoreductase-like"/>
</dbReference>
<dbReference type="GO" id="GO:0004657">
    <property type="term" value="F:proline dehydrogenase activity"/>
    <property type="evidence" value="ECO:0007669"/>
    <property type="project" value="InterPro"/>
</dbReference>
<dbReference type="EMBL" id="CP001629">
    <property type="protein sequence ID" value="ACU91284.1"/>
    <property type="molecule type" value="Genomic_DNA"/>
</dbReference>
<evidence type="ECO:0000256" key="10">
    <source>
        <dbReference type="RuleBase" id="RU003345"/>
    </source>
</evidence>
<dbReference type="PANTHER" id="PTHR42862:SF1">
    <property type="entry name" value="DELTA-1-PYRROLINE-5-CARBOXYLATE DEHYDROGENASE 2, ISOFORM A-RELATED"/>
    <property type="match status" value="1"/>
</dbReference>
<comment type="pathway">
    <text evidence="1">Amino-acid degradation; L-proline degradation into L-glutamate; L-glutamate from L-proline: step 2/2.</text>
</comment>
<reference evidence="14 15" key="1">
    <citation type="journal article" date="2009" name="Stand. Genomic Sci.">
        <title>Complete genome sequence of Desulfomicrobium baculatum type strain (X).</title>
        <authorList>
            <person name="Copeland A."/>
            <person name="Spring S."/>
            <person name="Goker M."/>
            <person name="Schneider S."/>
            <person name="Lapidus A."/>
            <person name="Del Rio T.G."/>
            <person name="Tice H."/>
            <person name="Cheng J.F."/>
            <person name="Chen F."/>
            <person name="Nolan M."/>
            <person name="Bruce D."/>
            <person name="Goodwin L."/>
            <person name="Pitluck S."/>
            <person name="Ivanova N."/>
            <person name="Mavrommatis K."/>
            <person name="Ovchinnikova G."/>
            <person name="Pati A."/>
            <person name="Chen A."/>
            <person name="Palaniappan K."/>
            <person name="Land M."/>
            <person name="Hauser L."/>
            <person name="Chang Y.J."/>
            <person name="Jeffries C.C."/>
            <person name="Meincke L."/>
            <person name="Sims D."/>
            <person name="Brettin T."/>
            <person name="Detter J.C."/>
            <person name="Han C."/>
            <person name="Chain P."/>
            <person name="Bristow J."/>
            <person name="Eisen J.A."/>
            <person name="Markowitz V."/>
            <person name="Hugenholtz P."/>
            <person name="Kyrpides N.C."/>
            <person name="Klenk H.P."/>
            <person name="Lucas S."/>
        </authorList>
    </citation>
    <scope>NUCLEOTIDE SEQUENCE [LARGE SCALE GENOMIC DNA]</scope>
    <source>
        <strain evidence="15">DSM 4028 / VKM B-1378 / X</strain>
    </source>
</reference>
<dbReference type="KEGG" id="dba:Dbac_3209"/>
<evidence type="ECO:0000259" key="11">
    <source>
        <dbReference type="Pfam" id="PF00171"/>
    </source>
</evidence>
<evidence type="ECO:0000256" key="6">
    <source>
        <dbReference type="ARBA" id="ARBA00048142"/>
    </source>
</evidence>
<feature type="domain" description="Aldehyde dehydrogenase" evidence="11">
    <location>
        <begin position="521"/>
        <end position="979"/>
    </location>
</feature>
<dbReference type="EC" id="1.2.1.88" evidence="2"/>
<dbReference type="GO" id="GO:0003700">
    <property type="term" value="F:DNA-binding transcription factor activity"/>
    <property type="evidence" value="ECO:0007669"/>
    <property type="project" value="InterPro"/>
</dbReference>
<feature type="active site" evidence="8 9">
    <location>
        <position position="757"/>
    </location>
</feature>
<evidence type="ECO:0000259" key="12">
    <source>
        <dbReference type="Pfam" id="PF01619"/>
    </source>
</evidence>
<dbReference type="eggNOG" id="COG0506">
    <property type="taxonomic scope" value="Bacteria"/>
</dbReference>
<dbReference type="Gene3D" id="3.40.605.10">
    <property type="entry name" value="Aldehyde Dehydrogenase, Chain A, domain 1"/>
    <property type="match status" value="1"/>
</dbReference>
<dbReference type="Gene3D" id="3.20.20.220">
    <property type="match status" value="1"/>
</dbReference>
<protein>
    <recommendedName>
        <fullName evidence="5">L-glutamate gamma-semialdehyde dehydrogenase</fullName>
        <ecNumber evidence="2">1.2.1.88</ecNumber>
    </recommendedName>
    <alternativeName>
        <fullName evidence="5">L-glutamate gamma-semialdehyde dehydrogenase</fullName>
    </alternativeName>
</protein>